<feature type="transmembrane region" description="Helical" evidence="7">
    <location>
        <begin position="102"/>
        <end position="126"/>
    </location>
</feature>
<evidence type="ECO:0000256" key="2">
    <source>
        <dbReference type="ARBA" id="ARBA00022448"/>
    </source>
</evidence>
<dbReference type="PANTHER" id="PTHR43163">
    <property type="entry name" value="DIPEPTIDE TRANSPORT SYSTEM PERMEASE PROTEIN DPPB-RELATED"/>
    <property type="match status" value="1"/>
</dbReference>
<gene>
    <name evidence="9" type="ORF">SRAA_1398</name>
</gene>
<evidence type="ECO:0000256" key="6">
    <source>
        <dbReference type="ARBA" id="ARBA00023136"/>
    </source>
</evidence>
<protein>
    <submittedName>
        <fullName evidence="9">ABC-type dipeptide/oligopeptide/nickel transport system, permease components</fullName>
    </submittedName>
</protein>
<dbReference type="AlphaFoldDB" id="A0A060NIQ4"/>
<dbReference type="GO" id="GO:0005886">
    <property type="term" value="C:plasma membrane"/>
    <property type="evidence" value="ECO:0007669"/>
    <property type="project" value="UniProtKB-SubCell"/>
</dbReference>
<dbReference type="InterPro" id="IPR045621">
    <property type="entry name" value="BPD_transp_1_N"/>
</dbReference>
<evidence type="ECO:0000256" key="3">
    <source>
        <dbReference type="ARBA" id="ARBA00022475"/>
    </source>
</evidence>
<accession>A0A060NIQ4</accession>
<sequence length="314" mass="33148">MRRWLLQRLLALPLLLLAMSVLTFALVAAAPGDPVLAEALRQGIALTPENHAALQRQLGLDGSLAERYWRWLSAALSGDWGRSIASGRPVAQELSAHAGPTLLLAAAAFALAVPLALLAGLAAALVRSAWAAACWRALVVLLVSLPGYWLALLALYLFAVQWGLTRVIGQAAPADLWLPAGVLALLIAAPVSRLIRDRALQVMSEAPFRLALAQGLSPALLVLTRILPGTLVPSISLWANAFGALLGGAVVIETVFGWPGLGRLVLQAIAERDLPILQAYLLLMGVVYVCANLLADALAAWLDPRIRAGIVGPQ</sequence>
<dbReference type="HOGENOM" id="CLU_036879_0_2_4"/>
<dbReference type="EMBL" id="AP014568">
    <property type="protein sequence ID" value="BAO81252.1"/>
    <property type="molecule type" value="Genomic_DNA"/>
</dbReference>
<feature type="transmembrane region" description="Helical" evidence="7">
    <location>
        <begin position="279"/>
        <end position="302"/>
    </location>
</feature>
<keyword evidence="10" id="KW-1185">Reference proteome</keyword>
<feature type="transmembrane region" description="Helical" evidence="7">
    <location>
        <begin position="207"/>
        <end position="226"/>
    </location>
</feature>
<keyword evidence="5 7" id="KW-1133">Transmembrane helix</keyword>
<dbReference type="Proteomes" id="UP000067461">
    <property type="component" value="Chromosome"/>
</dbReference>
<reference evidence="9 10" key="1">
    <citation type="journal article" date="2014" name="Nat. Commun.">
        <title>Physiological and genomic features of highly alkaliphilic hydrogen-utilizing Betaproteobacteria from a continental serpentinizing site.</title>
        <authorList>
            <person name="Suzuki S."/>
            <person name="Kuenen J.G."/>
            <person name="Schipper K."/>
            <person name="van der Velde S."/>
            <person name="Ishii S."/>
            <person name="Wu A."/>
            <person name="Sorokin D.Y."/>
            <person name="Tenney A."/>
            <person name="Meng X.Y."/>
            <person name="Morrill P.L."/>
            <person name="Kamagata Y."/>
            <person name="Muyzer G."/>
            <person name="Nealson K.H."/>
        </authorList>
    </citation>
    <scope>NUCLEOTIDE SEQUENCE [LARGE SCALE GENOMIC DNA]</scope>
    <source>
        <strain evidence="9 10">A1</strain>
    </source>
</reference>
<dbReference type="InterPro" id="IPR035906">
    <property type="entry name" value="MetI-like_sf"/>
</dbReference>
<dbReference type="Gene3D" id="1.10.3720.10">
    <property type="entry name" value="MetI-like"/>
    <property type="match status" value="1"/>
</dbReference>
<dbReference type="PANTHER" id="PTHR43163:SF6">
    <property type="entry name" value="DIPEPTIDE TRANSPORT SYSTEM PERMEASE PROTEIN DPPB-RELATED"/>
    <property type="match status" value="1"/>
</dbReference>
<dbReference type="CDD" id="cd06261">
    <property type="entry name" value="TM_PBP2"/>
    <property type="match status" value="1"/>
</dbReference>
<organism evidence="9 10">
    <name type="scientific">Serpentinimonas raichei</name>
    <dbReference type="NCBI Taxonomy" id="1458425"/>
    <lineage>
        <taxon>Bacteria</taxon>
        <taxon>Pseudomonadati</taxon>
        <taxon>Pseudomonadota</taxon>
        <taxon>Betaproteobacteria</taxon>
        <taxon>Burkholderiales</taxon>
        <taxon>Comamonadaceae</taxon>
        <taxon>Serpentinimonas</taxon>
    </lineage>
</organism>
<evidence type="ECO:0000256" key="1">
    <source>
        <dbReference type="ARBA" id="ARBA00004651"/>
    </source>
</evidence>
<keyword evidence="4 7" id="KW-0812">Transmembrane</keyword>
<comment type="subcellular location">
    <subcellularLocation>
        <location evidence="1 7">Cell membrane</location>
        <topology evidence="1 7">Multi-pass membrane protein</topology>
    </subcellularLocation>
</comment>
<dbReference type="SUPFAM" id="SSF161098">
    <property type="entry name" value="MetI-like"/>
    <property type="match status" value="1"/>
</dbReference>
<name>A0A060NIQ4_9BURK</name>
<dbReference type="STRING" id="1458425.SRAA_1398"/>
<keyword evidence="6 7" id="KW-0472">Membrane</keyword>
<dbReference type="RefSeq" id="WP_045531699.1">
    <property type="nucleotide sequence ID" value="NZ_AP014568.1"/>
</dbReference>
<evidence type="ECO:0000313" key="9">
    <source>
        <dbReference type="EMBL" id="BAO81252.1"/>
    </source>
</evidence>
<dbReference type="InterPro" id="IPR000515">
    <property type="entry name" value="MetI-like"/>
</dbReference>
<proteinExistence type="inferred from homology"/>
<dbReference type="KEGG" id="cbaa:SRAA_1398"/>
<evidence type="ECO:0000313" key="10">
    <source>
        <dbReference type="Proteomes" id="UP000067461"/>
    </source>
</evidence>
<dbReference type="Pfam" id="PF00528">
    <property type="entry name" value="BPD_transp_1"/>
    <property type="match status" value="1"/>
</dbReference>
<evidence type="ECO:0000256" key="4">
    <source>
        <dbReference type="ARBA" id="ARBA00022692"/>
    </source>
</evidence>
<dbReference type="OrthoDB" id="9803623at2"/>
<feature type="domain" description="ABC transmembrane type-1" evidence="8">
    <location>
        <begin position="98"/>
        <end position="295"/>
    </location>
</feature>
<feature type="transmembrane region" description="Helical" evidence="7">
    <location>
        <begin position="138"/>
        <end position="164"/>
    </location>
</feature>
<evidence type="ECO:0000256" key="7">
    <source>
        <dbReference type="RuleBase" id="RU363032"/>
    </source>
</evidence>
<feature type="transmembrane region" description="Helical" evidence="7">
    <location>
        <begin position="238"/>
        <end position="258"/>
    </location>
</feature>
<dbReference type="Pfam" id="PF19300">
    <property type="entry name" value="BPD_transp_1_N"/>
    <property type="match status" value="1"/>
</dbReference>
<dbReference type="PROSITE" id="PS50928">
    <property type="entry name" value="ABC_TM1"/>
    <property type="match status" value="1"/>
</dbReference>
<keyword evidence="3" id="KW-1003">Cell membrane</keyword>
<comment type="similarity">
    <text evidence="7">Belongs to the binding-protein-dependent transport system permease family.</text>
</comment>
<feature type="transmembrane region" description="Helical" evidence="7">
    <location>
        <begin position="176"/>
        <end position="195"/>
    </location>
</feature>
<keyword evidence="2 7" id="KW-0813">Transport</keyword>
<dbReference type="GO" id="GO:0055085">
    <property type="term" value="P:transmembrane transport"/>
    <property type="evidence" value="ECO:0007669"/>
    <property type="project" value="InterPro"/>
</dbReference>
<evidence type="ECO:0000259" key="8">
    <source>
        <dbReference type="PROSITE" id="PS50928"/>
    </source>
</evidence>
<evidence type="ECO:0000256" key="5">
    <source>
        <dbReference type="ARBA" id="ARBA00022989"/>
    </source>
</evidence>